<dbReference type="EMBL" id="JAJEKE010000019">
    <property type="protein sequence ID" value="MCQ1531216.1"/>
    <property type="molecule type" value="Genomic_DNA"/>
</dbReference>
<organism evidence="2 3">
    <name type="scientific">Lutispora saccharofermentans</name>
    <dbReference type="NCBI Taxonomy" id="3024236"/>
    <lineage>
        <taxon>Bacteria</taxon>
        <taxon>Bacillati</taxon>
        <taxon>Bacillota</taxon>
        <taxon>Clostridia</taxon>
        <taxon>Lutisporales</taxon>
        <taxon>Lutisporaceae</taxon>
        <taxon>Lutispora</taxon>
    </lineage>
</organism>
<feature type="transmembrane region" description="Helical" evidence="1">
    <location>
        <begin position="128"/>
        <end position="151"/>
    </location>
</feature>
<comment type="caution">
    <text evidence="2">The sequence shown here is derived from an EMBL/GenBank/DDBJ whole genome shotgun (WGS) entry which is preliminary data.</text>
</comment>
<feature type="transmembrane region" description="Helical" evidence="1">
    <location>
        <begin position="306"/>
        <end position="324"/>
    </location>
</feature>
<evidence type="ECO:0000313" key="2">
    <source>
        <dbReference type="EMBL" id="MCQ1531216.1"/>
    </source>
</evidence>
<proteinExistence type="predicted"/>
<feature type="transmembrane region" description="Helical" evidence="1">
    <location>
        <begin position="411"/>
        <end position="428"/>
    </location>
</feature>
<feature type="transmembrane region" description="Helical" evidence="1">
    <location>
        <begin position="219"/>
        <end position="237"/>
    </location>
</feature>
<protein>
    <submittedName>
        <fullName evidence="2">AbgT family transporter</fullName>
    </submittedName>
</protein>
<feature type="transmembrane region" description="Helical" evidence="1">
    <location>
        <begin position="33"/>
        <end position="55"/>
    </location>
</feature>
<keyword evidence="1" id="KW-1133">Transmembrane helix</keyword>
<dbReference type="PANTHER" id="PTHR30282">
    <property type="entry name" value="P-AMINOBENZOYL GLUTAMATE TRANSPORTER"/>
    <property type="match status" value="1"/>
</dbReference>
<accession>A0ABT1NLP3</accession>
<feature type="transmembrane region" description="Helical" evidence="1">
    <location>
        <begin position="345"/>
        <end position="362"/>
    </location>
</feature>
<dbReference type="RefSeq" id="WP_255228742.1">
    <property type="nucleotide sequence ID" value="NZ_JAJEKE010000019.1"/>
</dbReference>
<reference evidence="2 3" key="1">
    <citation type="submission" date="2021-10" db="EMBL/GenBank/DDBJ databases">
        <title>Lutispora strain m25 sp. nov., a thermophilic, non-spore-forming bacterium isolated from a lab-scale methanogenic bioreactor digesting anaerobic sludge.</title>
        <authorList>
            <person name="El Houari A."/>
            <person name="Mcdonald J."/>
        </authorList>
    </citation>
    <scope>NUCLEOTIDE SEQUENCE [LARGE SCALE GENOMIC DNA]</scope>
    <source>
        <strain evidence="3">m25</strain>
    </source>
</reference>
<dbReference type="PANTHER" id="PTHR30282:SF0">
    <property type="entry name" value="P-AMINOBENZOYL-GLUTAMATE TRANSPORT PROTEIN"/>
    <property type="match status" value="1"/>
</dbReference>
<feature type="transmembrane region" description="Helical" evidence="1">
    <location>
        <begin position="266"/>
        <end position="286"/>
    </location>
</feature>
<dbReference type="Pfam" id="PF03806">
    <property type="entry name" value="ABG_transport"/>
    <property type="match status" value="1"/>
</dbReference>
<name>A0ABT1NLP3_9FIRM</name>
<dbReference type="InterPro" id="IPR004697">
    <property type="entry name" value="AbgT"/>
</dbReference>
<feature type="transmembrane region" description="Helical" evidence="1">
    <location>
        <begin position="382"/>
        <end position="404"/>
    </location>
</feature>
<keyword evidence="3" id="KW-1185">Reference proteome</keyword>
<evidence type="ECO:0000313" key="3">
    <source>
        <dbReference type="Proteomes" id="UP001651880"/>
    </source>
</evidence>
<gene>
    <name evidence="2" type="ORF">LJD61_16950</name>
</gene>
<feature type="transmembrane region" description="Helical" evidence="1">
    <location>
        <begin position="84"/>
        <end position="107"/>
    </location>
</feature>
<keyword evidence="1" id="KW-0812">Transmembrane</keyword>
<sequence>MEKIPAEKKEKKPFINCFLDGVERACNKLPPPAILFVWLFVFIAILSAVLSWSGISSVNPATNEKVVINNLFTKNGLQWFLGNLITNFTSFAPLGLVVALSIGIGICENSGLITTLLHSSLRKVPASLVAYAVSFIAVCSNIASDTAIIVLPPLAAVLYMSIGKNPIVGMINAYAGAQAGFTANIMIAGTDATLAGITNSAIAGFLPDSVITADITGNWYFMIASTFMCTFVIALLCEKVVAPRFGIYKGNNEEMHVIVGAKEQKGLRAAGIAALIFIVLVLISFFTGLTSGEDGAFIGSPLLKNITAVLFLFFVTVGLAYGFAAKKFQSSKDVNASMIEACKTLASFILFCFVCGQFNGLFKWSNLGTLLAIGGANFLQKIGFTGMGMCVVFILISALINIIVYSGSAKWAIFAPVFVPMFMLLGYHPSFAQLLYRIGDSPVDCLTPMCPYIWILLDTARSKYDPELSIGTIVSSMVPIAVVLQIVWIIFLLIWMWIGLPIGPGVDIMLPSGILG</sequence>
<keyword evidence="1" id="KW-0472">Membrane</keyword>
<feature type="transmembrane region" description="Helical" evidence="1">
    <location>
        <begin position="478"/>
        <end position="498"/>
    </location>
</feature>
<dbReference type="Proteomes" id="UP001651880">
    <property type="component" value="Unassembled WGS sequence"/>
</dbReference>
<evidence type="ECO:0000256" key="1">
    <source>
        <dbReference type="SAM" id="Phobius"/>
    </source>
</evidence>